<dbReference type="HOGENOM" id="CLU_029779_1_0_0"/>
<keyword evidence="5" id="KW-0411">Iron-sulfur</keyword>
<dbReference type="InterPro" id="IPR039650">
    <property type="entry name" value="HdrA-like"/>
</dbReference>
<dbReference type="Gene3D" id="3.50.50.60">
    <property type="entry name" value="FAD/NAD(P)-binding domain"/>
    <property type="match status" value="1"/>
</dbReference>
<dbReference type="PANTHER" id="PTHR43498:SF1">
    <property type="entry name" value="COB--COM HETERODISULFIDE REDUCTASE IRON-SULFUR SUBUNIT A"/>
    <property type="match status" value="1"/>
</dbReference>
<dbReference type="SUPFAM" id="SSF51905">
    <property type="entry name" value="FAD/NAD(P)-binding domain"/>
    <property type="match status" value="1"/>
</dbReference>
<evidence type="ECO:0000313" key="7">
    <source>
        <dbReference type="EMBL" id="EHM12822.1"/>
    </source>
</evidence>
<keyword evidence="8" id="KW-1185">Reference proteome</keyword>
<dbReference type="eggNOG" id="COG0644">
    <property type="taxonomic scope" value="Bacteria"/>
</dbReference>
<evidence type="ECO:0000256" key="5">
    <source>
        <dbReference type="ARBA" id="ARBA00023014"/>
    </source>
</evidence>
<dbReference type="InterPro" id="IPR036188">
    <property type="entry name" value="FAD/NAD-bd_sf"/>
</dbReference>
<keyword evidence="2" id="KW-0479">Metal-binding</keyword>
<keyword evidence="4" id="KW-0408">Iron</keyword>
<dbReference type="OrthoDB" id="9759982at2"/>
<dbReference type="EMBL" id="CM001376">
    <property type="protein sequence ID" value="EHM12822.1"/>
    <property type="molecule type" value="Genomic_DNA"/>
</dbReference>
<name>H0UJ89_9BACT</name>
<dbReference type="GO" id="GO:0051539">
    <property type="term" value="F:4 iron, 4 sulfur cluster binding"/>
    <property type="evidence" value="ECO:0007669"/>
    <property type="project" value="UniProtKB-KW"/>
</dbReference>
<dbReference type="RefSeq" id="WP_008520334.1">
    <property type="nucleotide sequence ID" value="NZ_CM001376.1"/>
</dbReference>
<dbReference type="PANTHER" id="PTHR43498">
    <property type="entry name" value="FERREDOXIN:COB-COM HETERODISULFIDE REDUCTASE SUBUNIT A"/>
    <property type="match status" value="1"/>
</dbReference>
<evidence type="ECO:0000256" key="3">
    <source>
        <dbReference type="ARBA" id="ARBA00023002"/>
    </source>
</evidence>
<keyword evidence="3" id="KW-0560">Oxidoreductase</keyword>
<dbReference type="AlphaFoldDB" id="H0UJ89"/>
<evidence type="ECO:0000256" key="6">
    <source>
        <dbReference type="SAM" id="SignalP"/>
    </source>
</evidence>
<dbReference type="GO" id="GO:0046872">
    <property type="term" value="F:metal ion binding"/>
    <property type="evidence" value="ECO:0007669"/>
    <property type="project" value="UniProtKB-KW"/>
</dbReference>
<proteinExistence type="predicted"/>
<protein>
    <submittedName>
        <fullName evidence="7">Glucose inhibited division protein A</fullName>
    </submittedName>
</protein>
<feature type="chain" id="PRO_5003540802" evidence="6">
    <location>
        <begin position="20"/>
        <end position="658"/>
    </location>
</feature>
<evidence type="ECO:0000313" key="8">
    <source>
        <dbReference type="Proteomes" id="UP000003806"/>
    </source>
</evidence>
<organism evidence="7 8">
    <name type="scientific">Jonquetella anthropi DSM 22815</name>
    <dbReference type="NCBI Taxonomy" id="885272"/>
    <lineage>
        <taxon>Bacteria</taxon>
        <taxon>Thermotogati</taxon>
        <taxon>Synergistota</taxon>
        <taxon>Synergistia</taxon>
        <taxon>Synergistales</taxon>
        <taxon>Dethiosulfovibrionaceae</taxon>
        <taxon>Jonquetella</taxon>
    </lineage>
</organism>
<evidence type="ECO:0000256" key="2">
    <source>
        <dbReference type="ARBA" id="ARBA00022723"/>
    </source>
</evidence>
<gene>
    <name evidence="7" type="ORF">JonanDRAFT_0404</name>
</gene>
<dbReference type="Pfam" id="PF12831">
    <property type="entry name" value="FAD_oxidored"/>
    <property type="match status" value="1"/>
</dbReference>
<dbReference type="Proteomes" id="UP000003806">
    <property type="component" value="Chromosome"/>
</dbReference>
<dbReference type="GO" id="GO:0016491">
    <property type="term" value="F:oxidoreductase activity"/>
    <property type="evidence" value="ECO:0007669"/>
    <property type="project" value="UniProtKB-KW"/>
</dbReference>
<feature type="signal peptide" evidence="6">
    <location>
        <begin position="1"/>
        <end position="19"/>
    </location>
</feature>
<keyword evidence="6" id="KW-0732">Signal</keyword>
<keyword evidence="1" id="KW-0004">4Fe-4S</keyword>
<sequence length="658" mass="71560">MKFRLALCSVILGATALSAAPKSYDLIVAGAGTGGCAASIQAARMGLKVALLEPTGWVGGQMTAAGVTSLDDLRRNRTGLYGEFLNRLRRYYKNLGVNSGICYWGGDTASGSASVEQKILLDMMAEAGAIDLFRHTTVQSVLEENGRVKGVKALTPKGAVEFRAPVTIDATELGDILPMTTARYRVGNSVSPHINPSSSIQDITWVAAIHKRKDGVPEPLKAQLVDEYHAMRVRLFSPIVSPDGKFWGKGRAPYNKPTFDAYRAIPDPDWNLRVVGDKADTWQNVTSTSLNWGNDYPGRKADKRGLPARYLTDEAFRRKANAAALRRTLGLLYYYQNSLGGSDWTVDTRQGYAESGDSPLNVASSVPAWAKEIVANMPPIPYARESRRLVGLYTLRASDIERPLGADRTSNRFSDAVAVGEYPVDIHGSRQADSLEKDLGETPEAFPTKWHAGTFQVPIRCLIPERLDGFLAAEKNISVSRMVNGATRLHPITMLTGQAAGALAALAVKNNLQPRDVPVSLVQDQLLRDRSMLSLSLFSDVPTTSDDWPAAQFAAIAAVKPLGKDVFGASFPVRTQEMTDAVYTVMGLPLPEEAGESEEWAAQGDLRRVMENAAPGLTGWLTFLTDDRAPLRRIVLAQVLHAAAVERGKAQIQRQRGK</sequence>
<dbReference type="STRING" id="885272.JonanDRAFT_0404"/>
<evidence type="ECO:0000256" key="4">
    <source>
        <dbReference type="ARBA" id="ARBA00023004"/>
    </source>
</evidence>
<evidence type="ECO:0000256" key="1">
    <source>
        <dbReference type="ARBA" id="ARBA00022485"/>
    </source>
</evidence>
<reference evidence="7 8" key="1">
    <citation type="submission" date="2011-11" db="EMBL/GenBank/DDBJ databases">
        <title>The Noncontiguous Finished genome of Jonquetella anthropi DSM 22815.</title>
        <authorList>
            <consortium name="US DOE Joint Genome Institute (JGI-PGF)"/>
            <person name="Lucas S."/>
            <person name="Copeland A."/>
            <person name="Lapidus A."/>
            <person name="Glavina del Rio T."/>
            <person name="Dalin E."/>
            <person name="Tice H."/>
            <person name="Bruce D."/>
            <person name="Goodwin L."/>
            <person name="Pitluck S."/>
            <person name="Peters L."/>
            <person name="Mikhailova N."/>
            <person name="Held B."/>
            <person name="Kyrpides N."/>
            <person name="Mavromatis K."/>
            <person name="Ivanova N."/>
            <person name="Markowitz V."/>
            <person name="Cheng J.-F."/>
            <person name="Hugenholtz P."/>
            <person name="Woyke T."/>
            <person name="Wu D."/>
            <person name="Gronow S."/>
            <person name="Wellnitz S."/>
            <person name="Brambilla E."/>
            <person name="Klenk H.-P."/>
            <person name="Eisen J.A."/>
        </authorList>
    </citation>
    <scope>NUCLEOTIDE SEQUENCE [LARGE SCALE GENOMIC DNA]</scope>
    <source>
        <strain evidence="7 8">DSM 22815</strain>
    </source>
</reference>
<accession>H0UJ89</accession>